<sequence length="135" mass="14720">MFIRNITLAFTLACGALGSATAAGQAQFMTGGVGMEERGKMLASKEDYNVHMTFATRGSGVYRSDVQVEIADNKGRVYLNANDAGPLMYANLEPGRYRVTASAADGQVLRRDMVVLPGHTKELYFYWSEPATIVE</sequence>
<accession>A0A6L6QDZ5</accession>
<keyword evidence="1" id="KW-0732">Signal</keyword>
<dbReference type="GO" id="GO:0030246">
    <property type="term" value="F:carbohydrate binding"/>
    <property type="evidence" value="ECO:0007669"/>
    <property type="project" value="InterPro"/>
</dbReference>
<proteinExistence type="predicted"/>
<organism evidence="2 3">
    <name type="scientific">Massilia eburnea</name>
    <dbReference type="NCBI Taxonomy" id="1776165"/>
    <lineage>
        <taxon>Bacteria</taxon>
        <taxon>Pseudomonadati</taxon>
        <taxon>Pseudomonadota</taxon>
        <taxon>Betaproteobacteria</taxon>
        <taxon>Burkholderiales</taxon>
        <taxon>Oxalobacteraceae</taxon>
        <taxon>Telluria group</taxon>
        <taxon>Massilia</taxon>
    </lineage>
</organism>
<dbReference type="InterPro" id="IPR013784">
    <property type="entry name" value="Carb-bd-like_fold"/>
</dbReference>
<gene>
    <name evidence="2" type="ORF">GM658_04625</name>
</gene>
<dbReference type="AlphaFoldDB" id="A0A6L6QDZ5"/>
<comment type="caution">
    <text evidence="2">The sequence shown here is derived from an EMBL/GenBank/DDBJ whole genome shotgun (WGS) entry which is preliminary data.</text>
</comment>
<reference evidence="2 3" key="1">
    <citation type="submission" date="2019-11" db="EMBL/GenBank/DDBJ databases">
        <title>Type strains purchased from KCTC, JCM and DSMZ.</title>
        <authorList>
            <person name="Lu H."/>
        </authorList>
    </citation>
    <scope>NUCLEOTIDE SEQUENCE [LARGE SCALE GENOMIC DNA]</scope>
    <source>
        <strain evidence="2 3">JCM 31587</strain>
    </source>
</reference>
<dbReference type="OrthoDB" id="5568005at2"/>
<dbReference type="GO" id="GO:0004180">
    <property type="term" value="F:carboxypeptidase activity"/>
    <property type="evidence" value="ECO:0007669"/>
    <property type="project" value="UniProtKB-KW"/>
</dbReference>
<evidence type="ECO:0000313" key="2">
    <source>
        <dbReference type="EMBL" id="MTW09876.1"/>
    </source>
</evidence>
<keyword evidence="2" id="KW-0378">Hydrolase</keyword>
<dbReference type="RefSeq" id="WP_155452839.1">
    <property type="nucleotide sequence ID" value="NZ_WNKX01000003.1"/>
</dbReference>
<evidence type="ECO:0000313" key="3">
    <source>
        <dbReference type="Proteomes" id="UP000472320"/>
    </source>
</evidence>
<evidence type="ECO:0000256" key="1">
    <source>
        <dbReference type="SAM" id="SignalP"/>
    </source>
</evidence>
<protein>
    <submittedName>
        <fullName evidence="2">Carboxypeptidase regulatory-like domain-containing protein</fullName>
    </submittedName>
</protein>
<dbReference type="SUPFAM" id="SSF49452">
    <property type="entry name" value="Starch-binding domain-like"/>
    <property type="match status" value="1"/>
</dbReference>
<dbReference type="Proteomes" id="UP000472320">
    <property type="component" value="Unassembled WGS sequence"/>
</dbReference>
<feature type="chain" id="PRO_5026810457" evidence="1">
    <location>
        <begin position="23"/>
        <end position="135"/>
    </location>
</feature>
<keyword evidence="2" id="KW-0121">Carboxypeptidase</keyword>
<keyword evidence="2" id="KW-0645">Protease</keyword>
<dbReference type="EMBL" id="WNKX01000003">
    <property type="protein sequence ID" value="MTW09876.1"/>
    <property type="molecule type" value="Genomic_DNA"/>
</dbReference>
<name>A0A6L6QDZ5_9BURK</name>
<feature type="signal peptide" evidence="1">
    <location>
        <begin position="1"/>
        <end position="22"/>
    </location>
</feature>
<keyword evidence="3" id="KW-1185">Reference proteome</keyword>